<feature type="transmembrane region" description="Helical" evidence="9">
    <location>
        <begin position="167"/>
        <end position="189"/>
    </location>
</feature>
<feature type="transmembrane region" description="Helical" evidence="9">
    <location>
        <begin position="138"/>
        <end position="155"/>
    </location>
</feature>
<evidence type="ECO:0000313" key="12">
    <source>
        <dbReference type="Proteomes" id="UP000070133"/>
    </source>
</evidence>
<feature type="transmembrane region" description="Helical" evidence="9">
    <location>
        <begin position="385"/>
        <end position="405"/>
    </location>
</feature>
<feature type="transmembrane region" description="Helical" evidence="9">
    <location>
        <begin position="510"/>
        <end position="529"/>
    </location>
</feature>
<feature type="transmembrane region" description="Helical" evidence="9">
    <location>
        <begin position="478"/>
        <end position="498"/>
    </location>
</feature>
<dbReference type="InterPro" id="IPR003663">
    <property type="entry name" value="Sugar/inositol_transpt"/>
</dbReference>
<comment type="subcellular location">
    <subcellularLocation>
        <location evidence="1">Membrane</location>
        <topology evidence="1">Multi-pass membrane protein</topology>
    </subcellularLocation>
</comment>
<evidence type="ECO:0000256" key="5">
    <source>
        <dbReference type="ARBA" id="ARBA00022989"/>
    </source>
</evidence>
<feature type="transmembrane region" description="Helical" evidence="9">
    <location>
        <begin position="444"/>
        <end position="466"/>
    </location>
</feature>
<keyword evidence="12" id="KW-1185">Reference proteome</keyword>
<evidence type="ECO:0000256" key="2">
    <source>
        <dbReference type="ARBA" id="ARBA00010992"/>
    </source>
</evidence>
<evidence type="ECO:0000256" key="7">
    <source>
        <dbReference type="RuleBase" id="RU003346"/>
    </source>
</evidence>
<dbReference type="InterPro" id="IPR020846">
    <property type="entry name" value="MFS_dom"/>
</dbReference>
<feature type="compositionally biased region" description="Basic and acidic residues" evidence="8">
    <location>
        <begin position="25"/>
        <end position="40"/>
    </location>
</feature>
<dbReference type="PANTHER" id="PTHR48020">
    <property type="entry name" value="PROTON MYO-INOSITOL COTRANSPORTER"/>
    <property type="match status" value="1"/>
</dbReference>
<comment type="similarity">
    <text evidence="2 7">Belongs to the major facilitator superfamily. Sugar transporter (TC 2.A.1.1) family.</text>
</comment>
<proteinExistence type="inferred from homology"/>
<evidence type="ECO:0000256" key="3">
    <source>
        <dbReference type="ARBA" id="ARBA00022448"/>
    </source>
</evidence>
<dbReference type="InterPro" id="IPR005828">
    <property type="entry name" value="MFS_sugar_transport-like"/>
</dbReference>
<evidence type="ECO:0000256" key="1">
    <source>
        <dbReference type="ARBA" id="ARBA00004141"/>
    </source>
</evidence>
<dbReference type="InterPro" id="IPR036259">
    <property type="entry name" value="MFS_trans_sf"/>
</dbReference>
<dbReference type="PROSITE" id="PS00217">
    <property type="entry name" value="SUGAR_TRANSPORT_2"/>
    <property type="match status" value="1"/>
</dbReference>
<feature type="domain" description="Major facilitator superfamily (MFS) profile" evidence="10">
    <location>
        <begin position="100"/>
        <end position="534"/>
    </location>
</feature>
<dbReference type="GO" id="GO:0016020">
    <property type="term" value="C:membrane"/>
    <property type="evidence" value="ECO:0007669"/>
    <property type="project" value="UniProtKB-SubCell"/>
</dbReference>
<dbReference type="GO" id="GO:0015798">
    <property type="term" value="P:myo-inositol transport"/>
    <property type="evidence" value="ECO:0007669"/>
    <property type="project" value="UniProtKB-ARBA"/>
</dbReference>
<dbReference type="NCBIfam" id="TIGR00879">
    <property type="entry name" value="SP"/>
    <property type="match status" value="1"/>
</dbReference>
<dbReference type="EMBL" id="LFZN01000068">
    <property type="protein sequence ID" value="KXT00699.1"/>
    <property type="molecule type" value="Genomic_DNA"/>
</dbReference>
<evidence type="ECO:0000256" key="6">
    <source>
        <dbReference type="ARBA" id="ARBA00023136"/>
    </source>
</evidence>
<dbReference type="Pfam" id="PF00083">
    <property type="entry name" value="Sugar_tr"/>
    <property type="match status" value="1"/>
</dbReference>
<dbReference type="Gene3D" id="1.20.1250.20">
    <property type="entry name" value="MFS general substrate transporter like domains"/>
    <property type="match status" value="1"/>
</dbReference>
<dbReference type="SUPFAM" id="SSF103473">
    <property type="entry name" value="MFS general substrate transporter"/>
    <property type="match status" value="1"/>
</dbReference>
<keyword evidence="5 9" id="KW-1133">Transmembrane helix</keyword>
<feature type="region of interest" description="Disordered" evidence="8">
    <location>
        <begin position="1"/>
        <end position="40"/>
    </location>
</feature>
<sequence>MASEKKEVEATLPAYTENTVEDSTFEERRDMSDGDIKDAIRNGSVPKVQSTKEALEIAHAGGWEADALVEQLEKELAEQGDKKGIFDLEFSNPKHFTWLLVAFASMGGLLSGLDQSLISGANLFLPDDLGLTASQNSLVNSGMPLGAVGGALILAPCNEMFGRRWSIIISCILYTIGGALEAASMNYGMIVASRVILGLGVGLEGGTVPVYVAETVERRLRGNMVSLYQFNIALGEVLGYAVAAMFVSVPGNWRYILGSSLVFSTIMLIGMLYMPESPRFLMHKGRVLDSYRVWRRIRGTRTAESREEFYATKIATEQEKAEVAAGAGSRRAPWLDFFTKPRARRAIVYANIMIFLGQFTGINAIMYYMSVLMSQMGFDKFQANYMSLVGGGSLLIGTIPAIFLMETCGRRFWAIAMLPGFFVGLVLVGASYHLEVGSSASLGVYLSGLIIYELFFGSYATLTWVIPAEVYPTYLRSYGMTTSDALLFLCSFIVTYNFTAMQNAFTKTGLALGFYGGIAVLGWFYQVFFMPETKDKTLEEIDEVFQKPTWVLVKENAASAWETTVDLCHFRFRKVFIETATPRRASIVEQLRDDKA</sequence>
<dbReference type="OrthoDB" id="6339427at2759"/>
<organism evidence="11 12">
    <name type="scientific">Pseudocercospora eumusae</name>
    <dbReference type="NCBI Taxonomy" id="321146"/>
    <lineage>
        <taxon>Eukaryota</taxon>
        <taxon>Fungi</taxon>
        <taxon>Dikarya</taxon>
        <taxon>Ascomycota</taxon>
        <taxon>Pezizomycotina</taxon>
        <taxon>Dothideomycetes</taxon>
        <taxon>Dothideomycetidae</taxon>
        <taxon>Mycosphaerellales</taxon>
        <taxon>Mycosphaerellaceae</taxon>
        <taxon>Pseudocercospora</taxon>
    </lineage>
</organism>
<evidence type="ECO:0000259" key="10">
    <source>
        <dbReference type="PROSITE" id="PS50850"/>
    </source>
</evidence>
<evidence type="ECO:0000256" key="9">
    <source>
        <dbReference type="SAM" id="Phobius"/>
    </source>
</evidence>
<name>A0A139HE90_9PEZI</name>
<dbReference type="Proteomes" id="UP000070133">
    <property type="component" value="Unassembled WGS sequence"/>
</dbReference>
<accession>A0A139HE90</accession>
<dbReference type="GO" id="GO:0015791">
    <property type="term" value="P:polyol transmembrane transport"/>
    <property type="evidence" value="ECO:0007669"/>
    <property type="project" value="UniProtKB-ARBA"/>
</dbReference>
<feature type="transmembrane region" description="Helical" evidence="9">
    <location>
        <begin position="96"/>
        <end position="118"/>
    </location>
</feature>
<keyword evidence="3 7" id="KW-0813">Transport</keyword>
<keyword evidence="4 9" id="KW-0812">Transmembrane</keyword>
<dbReference type="InterPro" id="IPR005829">
    <property type="entry name" value="Sugar_transporter_CS"/>
</dbReference>
<feature type="transmembrane region" description="Helical" evidence="9">
    <location>
        <begin position="253"/>
        <end position="274"/>
    </location>
</feature>
<dbReference type="PRINTS" id="PR00171">
    <property type="entry name" value="SUGRTRNSPORT"/>
</dbReference>
<dbReference type="FunFam" id="1.20.1250.20:FF:000134">
    <property type="entry name" value="MFS sugar transporter protein"/>
    <property type="match status" value="1"/>
</dbReference>
<dbReference type="AlphaFoldDB" id="A0A139HE90"/>
<evidence type="ECO:0000256" key="8">
    <source>
        <dbReference type="SAM" id="MobiDB-lite"/>
    </source>
</evidence>
<feature type="transmembrane region" description="Helical" evidence="9">
    <location>
        <begin position="346"/>
        <end position="365"/>
    </location>
</feature>
<evidence type="ECO:0000256" key="4">
    <source>
        <dbReference type="ARBA" id="ARBA00022692"/>
    </source>
</evidence>
<protein>
    <recommendedName>
        <fullName evidence="10">Major facilitator superfamily (MFS) profile domain-containing protein</fullName>
    </recommendedName>
</protein>
<evidence type="ECO:0000313" key="11">
    <source>
        <dbReference type="EMBL" id="KXT00699.1"/>
    </source>
</evidence>
<comment type="caution">
    <text evidence="11">The sequence shown here is derived from an EMBL/GenBank/DDBJ whole genome shotgun (WGS) entry which is preliminary data.</text>
</comment>
<keyword evidence="6 9" id="KW-0472">Membrane</keyword>
<dbReference type="InterPro" id="IPR050814">
    <property type="entry name" value="Myo-inositol_Transporter"/>
</dbReference>
<feature type="transmembrane region" description="Helical" evidence="9">
    <location>
        <begin position="195"/>
        <end position="213"/>
    </location>
</feature>
<dbReference type="GO" id="GO:0022857">
    <property type="term" value="F:transmembrane transporter activity"/>
    <property type="evidence" value="ECO:0007669"/>
    <property type="project" value="InterPro"/>
</dbReference>
<dbReference type="PANTHER" id="PTHR48020:SF9">
    <property type="entry name" value="MAJOR FACILITATOR SUPERFAMILY (MFS) PROFILE DOMAIN-CONTAINING PROTEIN"/>
    <property type="match status" value="1"/>
</dbReference>
<feature type="transmembrane region" description="Helical" evidence="9">
    <location>
        <begin position="412"/>
        <end position="432"/>
    </location>
</feature>
<dbReference type="PROSITE" id="PS50850">
    <property type="entry name" value="MFS"/>
    <property type="match status" value="1"/>
</dbReference>
<reference evidence="11 12" key="1">
    <citation type="submission" date="2015-07" db="EMBL/GenBank/DDBJ databases">
        <title>Comparative genomics of the Sigatoka disease complex on banana suggests a link between parallel evolutionary changes in Pseudocercospora fijiensis and Pseudocercospora eumusae and increased virulence on the banana host.</title>
        <authorList>
            <person name="Chang T.-C."/>
            <person name="Salvucci A."/>
            <person name="Crous P.W."/>
            <person name="Stergiopoulos I."/>
        </authorList>
    </citation>
    <scope>NUCLEOTIDE SEQUENCE [LARGE SCALE GENOMIC DNA]</scope>
    <source>
        <strain evidence="11 12">CBS 114824</strain>
    </source>
</reference>
<feature type="transmembrane region" description="Helical" evidence="9">
    <location>
        <begin position="225"/>
        <end position="247"/>
    </location>
</feature>
<gene>
    <name evidence="11" type="ORF">AC578_8218</name>
</gene>